<dbReference type="Pfam" id="PF00041">
    <property type="entry name" value="fn3"/>
    <property type="match status" value="4"/>
</dbReference>
<dbReference type="OrthoDB" id="10253954at2759"/>
<feature type="domain" description="Pentraxin (PTX)" evidence="8">
    <location>
        <begin position="21"/>
        <end position="230"/>
    </location>
</feature>
<dbReference type="InterPro" id="IPR013320">
    <property type="entry name" value="ConA-like_dom_sf"/>
</dbReference>
<dbReference type="Gene3D" id="2.20.100.10">
    <property type="entry name" value="Thrombospondin type-1 (TSP1) repeat"/>
    <property type="match status" value="1"/>
</dbReference>
<dbReference type="SMART" id="SM00060">
    <property type="entry name" value="FN3"/>
    <property type="match status" value="7"/>
</dbReference>
<dbReference type="GO" id="GO:0015276">
    <property type="term" value="F:ligand-gated monoatomic ion channel activity"/>
    <property type="evidence" value="ECO:0007669"/>
    <property type="project" value="InterPro"/>
</dbReference>
<keyword evidence="5" id="KW-0472">Membrane</keyword>
<dbReference type="Gene3D" id="2.60.40.10">
    <property type="entry name" value="Immunoglobulins"/>
    <property type="match status" value="6"/>
</dbReference>
<sequence>MKIAVSVVLTMTILISKIIAQDYDLNFPSNPGTNDSIQRALRFNSSQPIRDVSVCLWMRPLEYTSDHHVIFSLRRNAFSSNQMVLLYRMPSKLELWIYDQKVEVTANDTLNGHWHHICTTWSSIHGKWLVMYDGNAKSCSGLGTDLELSHDVQIDLGNGKPLSDGQGNSSFRGQISSVYVWNEILTLSNMWSMFTRCQPRHQIKPMVSWKKFLENTTQKSNITVTRPSQCHAKENLAFNCSAFPTILVDGKLDDAVNGTPSLVHVHLHRKALITEVLVSVGNVSNQAKLYLYLGSVPGSVPDDSVPVSSACQSPKEITPFQSVVFYCKNNTYFENNVTVEAWFDSEQGSIDYREVVVFGQSYHVLPVAVLPLSSKLPDTIEFGTKDFELSSKHDVKDGLGPTFNEFSGSYRFFRRPFKSSLVFDIKKTSSLLKAKSITISCWFSLDVLPDETAQLFSFRGRQPDDKTLQMVMDKDKLIARFGSGSESPSSGSVTRNTKLDKFAIGVWYHVAMTYHDETLESEIILNGMDKLAKGTKKIYLVLTNEFVIGQSFPGRIACMHIFQDWFYTRYMQEVMYSCYNYEPVPPRPAVFFPFRKSDTYKNAMDMSMATQLTGLEVTDYADRVGILNESYGGMTFFKKGCLSCNYPLAKLELNPYYEFKPKICITITMWLRAKNQLQKCQLYDQGSTLRLSIDENIFEAKFAFFTEWTSNDVSHVSLQVKEQLDKWHFVLFSFDSNLKIAQLEIDGTIRNRKKLQGKLLKLHDLKSNIKIGNDCQTQLACLQVYNTVLTKQQKTLAKYSCVFDREGIFKTPQKLQFSQTGASSGIINWTKPGFPIGGLLQGYRVNVTNLKSGQVKTYITEFCKGTLEVDQFEQETNYTANAQPIGRIDGSPSQTLNFTIPLGPIEPPAEIVASSLGSSSILVTWTKSISRVLGYTAIIHPKSIATNTTVNMVCSNVTSVEFVNLTALTQYVVNVIGFDARRVGEYPKVPAVVSTDEEAPRNAPTRVRVFNVRVGETHMYVGWDFKPDPNLKGKIQGYKIRVWLTGVQNVTQAKMYEKNVQNMKIYLNVDKNFTFVVYAVTGSGVLGPGSVPTTNRDEIAALKPPKLRSIYTSWEDCGIHLSWDKPDIFPLSGISRLFRVTYYVKREGHNVTKQENTTFQNIRLSGLKPSETYLICVAAQTVPGTPFGPCSNWVDKRTHCRIATPVPTKPPPPLTSRMPSTTTTTTPRTTTTTATQITTNTTSTTCPTSPTNESYSSTVNVPTSPTTLYGNWTTWSPCNTSCGIGMKTRYRNCSSNACPMQQEHAQCNIYTNCSDISVDAKLIEEKWNDNLANQSSPEFKRLESRLCANSYLLYSAVLCYIEKCWKGSVMTTLHIKFAALAVENVIAFQESLDINKTLGNTSLLVEKVHSQTLPSKGPNITSIKAVTATVAQLSWQPTNQYPDSFQGYIISYRPLSVFTWLTATCGTGCTSIVVDKLLSNTTYRFRVQILTDKARGIAGDAVLLVMPPSVSKDVSPPNVITTVLSSTSIVVEWDPLPDGVISGKFLGYRVLCEEADSGKVIEKTLNSWVQVAIFKSLNKYKWYSIRVFGFSDLGSGVPSPLIRLQTLEDVPSAPPSNVIVEDMFSTTSLKMRWNPVPHDQRNGIIKGYKITYKMAADDDYDESNTKMLQLPPDSTSITIGSLASSASYDIEILAYTSIGNGVSTKISAATCKCNANIYSNYLPYPPYVSIKPTGGLDGIFGAIVEDMVLTACGVCTNGHGKSKLHITNNGKGSHSLKETHSEVLDDIDDVTDVSFPIYGYVGDTEYMKYYKYVSVVESPGVAFLAVRPQVFTVANNTVYNVVSNSWMLLIFLLLLMYVFGVVFWIAESRSNSEQFPTDFRRGVLEGLWFSFVSMTTVGYGDRTPVTILAKLVTIIWTVVGLVMLSIFMGVVTSSITVVTTEIKQEVQLYGANVSAVENSVEYKAGILKNAKMVGYPSLKETYNSLSNRHIQGVLVDAYVAGSPENIVNQPKDTYVNRLLAKSNSYGIVLSGKVTRIAPACREYIKQNQAKISQLVSQFVKSLKDVESVNVNQTDDEIPAVVYQSTPKINIMIVIEFLAVIYAGFVGLGIVWECFFRYSKNRNICKLKPHPDNIKEMKESVDNFYCRFKRISSELREKHQQQIKALKKSTLALGKVYDLNSSRC</sequence>
<feature type="compositionally biased region" description="Low complexity" evidence="4">
    <location>
        <begin position="1215"/>
        <end position="1260"/>
    </location>
</feature>
<evidence type="ECO:0000313" key="9">
    <source>
        <dbReference type="EnsemblMetazoa" id="XP_020893198.1"/>
    </source>
</evidence>
<evidence type="ECO:0000256" key="6">
    <source>
        <dbReference type="SAM" id="SignalP"/>
    </source>
</evidence>
<dbReference type="PROSITE" id="PS51828">
    <property type="entry name" value="PTX_2"/>
    <property type="match status" value="1"/>
</dbReference>
<dbReference type="PROSITE" id="PS50092">
    <property type="entry name" value="TSP1"/>
    <property type="match status" value="1"/>
</dbReference>
<feature type="domain" description="Fibronectin type-III" evidence="7">
    <location>
        <begin position="1515"/>
        <end position="1609"/>
    </location>
</feature>
<feature type="domain" description="Fibronectin type-III" evidence="7">
    <location>
        <begin position="1417"/>
        <end position="1509"/>
    </location>
</feature>
<dbReference type="SUPFAM" id="SSF49899">
    <property type="entry name" value="Concanavalin A-like lectins/glucanases"/>
    <property type="match status" value="3"/>
</dbReference>
<dbReference type="InterPro" id="IPR036383">
    <property type="entry name" value="TSP1_rpt_sf"/>
</dbReference>
<dbReference type="InterPro" id="IPR013099">
    <property type="entry name" value="K_chnl_dom"/>
</dbReference>
<accession>A0A913WRY4</accession>
<keyword evidence="10" id="KW-1185">Reference proteome</keyword>
<dbReference type="SUPFAM" id="SSF82895">
    <property type="entry name" value="TSP-1 type 1 repeat"/>
    <property type="match status" value="1"/>
</dbReference>
<feature type="transmembrane region" description="Helical" evidence="5">
    <location>
        <begin position="1878"/>
        <end position="1899"/>
    </location>
</feature>
<dbReference type="GeneID" id="110232362"/>
<feature type="region of interest" description="Disordered" evidence="4">
    <location>
        <begin position="1203"/>
        <end position="1260"/>
    </location>
</feature>
<dbReference type="PROSITE" id="PS00289">
    <property type="entry name" value="PTX_1"/>
    <property type="match status" value="1"/>
</dbReference>
<dbReference type="SUPFAM" id="SSF49265">
    <property type="entry name" value="Fibronectin type III"/>
    <property type="match status" value="4"/>
</dbReference>
<feature type="domain" description="Fibronectin type-III" evidence="7">
    <location>
        <begin position="1614"/>
        <end position="1714"/>
    </location>
</feature>
<evidence type="ECO:0000259" key="8">
    <source>
        <dbReference type="PROSITE" id="PS51828"/>
    </source>
</evidence>
<evidence type="ECO:0000256" key="4">
    <source>
        <dbReference type="SAM" id="MobiDB-lite"/>
    </source>
</evidence>
<dbReference type="KEGG" id="epa:110232362"/>
<feature type="domain" description="Fibronectin type-III" evidence="7">
    <location>
        <begin position="1103"/>
        <end position="1201"/>
    </location>
</feature>
<dbReference type="Proteomes" id="UP000887567">
    <property type="component" value="Unplaced"/>
</dbReference>
<keyword evidence="5" id="KW-0812">Transmembrane</keyword>
<dbReference type="InterPro" id="IPR036116">
    <property type="entry name" value="FN3_sf"/>
</dbReference>
<evidence type="ECO:0000313" key="10">
    <source>
        <dbReference type="Proteomes" id="UP000887567"/>
    </source>
</evidence>
<name>A0A913WRY4_EXADI</name>
<feature type="signal peptide" evidence="6">
    <location>
        <begin position="1"/>
        <end position="20"/>
    </location>
</feature>
<dbReference type="Pfam" id="PF13385">
    <property type="entry name" value="Laminin_G_3"/>
    <property type="match status" value="1"/>
</dbReference>
<dbReference type="FunFam" id="2.60.40.10:FF:000028">
    <property type="entry name" value="Neuronal cell adhesion molecule"/>
    <property type="match status" value="1"/>
</dbReference>
<dbReference type="InterPro" id="IPR003961">
    <property type="entry name" value="FN3_dom"/>
</dbReference>
<evidence type="ECO:0000259" key="7">
    <source>
        <dbReference type="PROSITE" id="PS50853"/>
    </source>
</evidence>
<keyword evidence="1" id="KW-0677">Repeat</keyword>
<dbReference type="PANTHER" id="PTHR46708">
    <property type="entry name" value="TENASCIN"/>
    <property type="match status" value="1"/>
</dbReference>
<dbReference type="Gene3D" id="1.10.287.70">
    <property type="match status" value="1"/>
</dbReference>
<dbReference type="OMA" id="KICITIT"/>
<feature type="domain" description="Fibronectin type-III" evidence="7">
    <location>
        <begin position="1003"/>
        <end position="1100"/>
    </location>
</feature>
<dbReference type="PANTHER" id="PTHR46708:SF2">
    <property type="entry name" value="FIBRONECTIN TYPE-III DOMAIN-CONTAINING PROTEIN"/>
    <property type="match status" value="1"/>
</dbReference>
<feature type="domain" description="Fibronectin type-III" evidence="7">
    <location>
        <begin position="907"/>
        <end position="998"/>
    </location>
</feature>
<feature type="transmembrane region" description="Helical" evidence="5">
    <location>
        <begin position="1911"/>
        <end position="1938"/>
    </location>
</feature>
<evidence type="ECO:0000256" key="2">
    <source>
        <dbReference type="ARBA" id="ARBA00023157"/>
    </source>
</evidence>
<dbReference type="EnsemblMetazoa" id="XM_021037539.2">
    <property type="protein sequence ID" value="XP_020893198.1"/>
    <property type="gene ID" value="LOC110232362"/>
</dbReference>
<dbReference type="SMART" id="SM00209">
    <property type="entry name" value="TSP1"/>
    <property type="match status" value="1"/>
</dbReference>
<dbReference type="PRINTS" id="PR00169">
    <property type="entry name" value="KCHANNEL"/>
</dbReference>
<dbReference type="Pfam" id="PF07885">
    <property type="entry name" value="Ion_trans_2"/>
    <property type="match status" value="1"/>
</dbReference>
<dbReference type="Pfam" id="PF00090">
    <property type="entry name" value="TSP_1"/>
    <property type="match status" value="1"/>
</dbReference>
<proteinExistence type="predicted"/>
<feature type="transmembrane region" description="Helical" evidence="5">
    <location>
        <begin position="2090"/>
        <end position="2111"/>
    </location>
</feature>
<feature type="domain" description="Fibronectin type-III" evidence="7">
    <location>
        <begin position="811"/>
        <end position="903"/>
    </location>
</feature>
<protein>
    <submittedName>
        <fullName evidence="9">Uncharacterized protein</fullName>
    </submittedName>
</protein>
<dbReference type="Pfam" id="PF00354">
    <property type="entry name" value="Pentaxin"/>
    <property type="match status" value="1"/>
</dbReference>
<keyword evidence="5" id="KW-1133">Transmembrane helix</keyword>
<dbReference type="InterPro" id="IPR050991">
    <property type="entry name" value="ECM_Regulatory_Proteins"/>
</dbReference>
<feature type="transmembrane region" description="Helical" evidence="5">
    <location>
        <begin position="1846"/>
        <end position="1866"/>
    </location>
</feature>
<dbReference type="SUPFAM" id="SSF81324">
    <property type="entry name" value="Voltage-gated potassium channels"/>
    <property type="match status" value="1"/>
</dbReference>
<reference evidence="9" key="1">
    <citation type="submission" date="2022-11" db="UniProtKB">
        <authorList>
            <consortium name="EnsemblMetazoa"/>
        </authorList>
    </citation>
    <scope>IDENTIFICATION</scope>
</reference>
<dbReference type="Gene3D" id="2.60.120.200">
    <property type="match status" value="3"/>
</dbReference>
<evidence type="ECO:0000256" key="3">
    <source>
        <dbReference type="PROSITE-ProRule" id="PRU01172"/>
    </source>
</evidence>
<dbReference type="InterPro" id="IPR013783">
    <property type="entry name" value="Ig-like_fold"/>
</dbReference>
<keyword evidence="6" id="KW-0732">Signal</keyword>
<organism evidence="9 10">
    <name type="scientific">Exaiptasia diaphana</name>
    <name type="common">Tropical sea anemone</name>
    <name type="synonym">Aiptasia pulchella</name>
    <dbReference type="NCBI Taxonomy" id="2652724"/>
    <lineage>
        <taxon>Eukaryota</taxon>
        <taxon>Metazoa</taxon>
        <taxon>Cnidaria</taxon>
        <taxon>Anthozoa</taxon>
        <taxon>Hexacorallia</taxon>
        <taxon>Actiniaria</taxon>
        <taxon>Aiptasiidae</taxon>
        <taxon>Exaiptasia</taxon>
    </lineage>
</organism>
<keyword evidence="2" id="KW-1015">Disulfide bond</keyword>
<dbReference type="CDD" id="cd00063">
    <property type="entry name" value="FN3"/>
    <property type="match status" value="4"/>
</dbReference>
<dbReference type="PROSITE" id="PS50853">
    <property type="entry name" value="FN3"/>
    <property type="match status" value="7"/>
</dbReference>
<dbReference type="InterPro" id="IPR001759">
    <property type="entry name" value="PTX_dom"/>
</dbReference>
<evidence type="ECO:0000256" key="1">
    <source>
        <dbReference type="ARBA" id="ARBA00022737"/>
    </source>
</evidence>
<evidence type="ECO:0000256" key="5">
    <source>
        <dbReference type="SAM" id="Phobius"/>
    </source>
</evidence>
<dbReference type="InterPro" id="IPR000884">
    <property type="entry name" value="TSP1_rpt"/>
</dbReference>
<dbReference type="RefSeq" id="XP_020893198.1">
    <property type="nucleotide sequence ID" value="XM_021037539.2"/>
</dbReference>
<feature type="chain" id="PRO_5037941643" evidence="6">
    <location>
        <begin position="21"/>
        <end position="2183"/>
    </location>
</feature>
<dbReference type="GO" id="GO:0016020">
    <property type="term" value="C:membrane"/>
    <property type="evidence" value="ECO:0007669"/>
    <property type="project" value="InterPro"/>
</dbReference>
<dbReference type="InterPro" id="IPR030476">
    <property type="entry name" value="Pentaxin_CS"/>
</dbReference>
<comment type="caution">
    <text evidence="3">Lacks conserved residue(s) required for the propagation of feature annotation.</text>
</comment>
<dbReference type="SMART" id="SM00159">
    <property type="entry name" value="PTX"/>
    <property type="match status" value="1"/>
</dbReference>